<reference evidence="2" key="1">
    <citation type="journal article" date="2002" name="Science">
        <title>The draft genome of Ciona intestinalis: insights into chordate and vertebrate origins.</title>
        <authorList>
            <person name="Dehal P."/>
            <person name="Satou Y."/>
            <person name="Campbell R.K."/>
            <person name="Chapman J."/>
            <person name="Degnan B."/>
            <person name="De Tomaso A."/>
            <person name="Davidson B."/>
            <person name="Di Gregorio A."/>
            <person name="Gelpke M."/>
            <person name="Goodstein D.M."/>
            <person name="Harafuji N."/>
            <person name="Hastings K.E."/>
            <person name="Ho I."/>
            <person name="Hotta K."/>
            <person name="Huang W."/>
            <person name="Kawashima T."/>
            <person name="Lemaire P."/>
            <person name="Martinez D."/>
            <person name="Meinertzhagen I.A."/>
            <person name="Necula S."/>
            <person name="Nonaka M."/>
            <person name="Putnam N."/>
            <person name="Rash S."/>
            <person name="Saiga H."/>
            <person name="Satake M."/>
            <person name="Terry A."/>
            <person name="Yamada L."/>
            <person name="Wang H.G."/>
            <person name="Awazu S."/>
            <person name="Azumi K."/>
            <person name="Boore J."/>
            <person name="Branno M."/>
            <person name="Chin-Bow S."/>
            <person name="DeSantis R."/>
            <person name="Doyle S."/>
            <person name="Francino P."/>
            <person name="Keys D.N."/>
            <person name="Haga S."/>
            <person name="Hayashi H."/>
            <person name="Hino K."/>
            <person name="Imai K.S."/>
            <person name="Inaba K."/>
            <person name="Kano S."/>
            <person name="Kobayashi K."/>
            <person name="Kobayashi M."/>
            <person name="Lee B.I."/>
            <person name="Makabe K.W."/>
            <person name="Manohar C."/>
            <person name="Matassi G."/>
            <person name="Medina M."/>
            <person name="Mochizuki Y."/>
            <person name="Mount S."/>
            <person name="Morishita T."/>
            <person name="Miura S."/>
            <person name="Nakayama A."/>
            <person name="Nishizaka S."/>
            <person name="Nomoto H."/>
            <person name="Ohta F."/>
            <person name="Oishi K."/>
            <person name="Rigoutsos I."/>
            <person name="Sano M."/>
            <person name="Sasaki A."/>
            <person name="Sasakura Y."/>
            <person name="Shoguchi E."/>
            <person name="Shin-i T."/>
            <person name="Spagnuolo A."/>
            <person name="Stainier D."/>
            <person name="Suzuki M.M."/>
            <person name="Tassy O."/>
            <person name="Takatori N."/>
            <person name="Tokuoka M."/>
            <person name="Yagi K."/>
            <person name="Yoshizaki F."/>
            <person name="Wada S."/>
            <person name="Zhang C."/>
            <person name="Hyatt P.D."/>
            <person name="Larimer F."/>
            <person name="Detter C."/>
            <person name="Doggett N."/>
            <person name="Glavina T."/>
            <person name="Hawkins T."/>
            <person name="Richardson P."/>
            <person name="Lucas S."/>
            <person name="Kohara Y."/>
            <person name="Levine M."/>
            <person name="Satoh N."/>
            <person name="Rokhsar D.S."/>
        </authorList>
    </citation>
    <scope>NUCLEOTIDE SEQUENCE [LARGE SCALE GENOMIC DNA]</scope>
</reference>
<reference evidence="1" key="4">
    <citation type="submission" date="2025-09" db="UniProtKB">
        <authorList>
            <consortium name="Ensembl"/>
        </authorList>
    </citation>
    <scope>IDENTIFICATION</scope>
</reference>
<keyword evidence="2" id="KW-1185">Reference proteome</keyword>
<name>H2XSJ7_CIOIN</name>
<dbReference type="InParanoid" id="H2XSJ7"/>
<organism evidence="1 2">
    <name type="scientific">Ciona intestinalis</name>
    <name type="common">Transparent sea squirt</name>
    <name type="synonym">Ascidia intestinalis</name>
    <dbReference type="NCBI Taxonomy" id="7719"/>
    <lineage>
        <taxon>Eukaryota</taxon>
        <taxon>Metazoa</taxon>
        <taxon>Chordata</taxon>
        <taxon>Tunicata</taxon>
        <taxon>Ascidiacea</taxon>
        <taxon>Phlebobranchia</taxon>
        <taxon>Cionidae</taxon>
        <taxon>Ciona</taxon>
    </lineage>
</organism>
<evidence type="ECO:0000313" key="1">
    <source>
        <dbReference type="Ensembl" id="ENSCINP00000032631.1"/>
    </source>
</evidence>
<evidence type="ECO:0000313" key="2">
    <source>
        <dbReference type="Proteomes" id="UP000008144"/>
    </source>
</evidence>
<reference evidence="1" key="3">
    <citation type="submission" date="2025-08" db="UniProtKB">
        <authorList>
            <consortium name="Ensembl"/>
        </authorList>
    </citation>
    <scope>IDENTIFICATION</scope>
</reference>
<dbReference type="EMBL" id="EAAA01001133">
    <property type="status" value="NOT_ANNOTATED_CDS"/>
    <property type="molecule type" value="Genomic_DNA"/>
</dbReference>
<accession>H2XSJ7</accession>
<dbReference type="HOGENOM" id="CLU_2947673_0_0_1"/>
<reference evidence="1" key="2">
    <citation type="journal article" date="2008" name="Genome Biol.">
        <title>Improved genome assembly and evidence-based global gene model set for the chordate Ciona intestinalis: new insight into intron and operon populations.</title>
        <authorList>
            <person name="Satou Y."/>
            <person name="Mineta K."/>
            <person name="Ogasawara M."/>
            <person name="Sasakura Y."/>
            <person name="Shoguchi E."/>
            <person name="Ueno K."/>
            <person name="Yamada L."/>
            <person name="Matsumoto J."/>
            <person name="Wasserscheid J."/>
            <person name="Dewar K."/>
            <person name="Wiley G.B."/>
            <person name="Macmil S.L."/>
            <person name="Roe B.A."/>
            <person name="Zeller R.W."/>
            <person name="Hastings K.E."/>
            <person name="Lemaire P."/>
            <person name="Lindquist E."/>
            <person name="Endo T."/>
            <person name="Hotta K."/>
            <person name="Inaba K."/>
        </authorList>
    </citation>
    <scope>NUCLEOTIDE SEQUENCE [LARGE SCALE GENOMIC DNA]</scope>
    <source>
        <strain evidence="1">wild type</strain>
    </source>
</reference>
<proteinExistence type="predicted"/>
<protein>
    <submittedName>
        <fullName evidence="1">Uncharacterized protein</fullName>
    </submittedName>
</protein>
<sequence>NKHGRDDSRAVVVVFQNRRPCNRPTATSLILWFEPQSQLVQFPVHSCKSPPTLLLLHFHE</sequence>
<dbReference type="Ensembl" id="ENSCINT00000033423.1">
    <property type="protein sequence ID" value="ENSCINP00000032631.1"/>
    <property type="gene ID" value="ENSCING00000022408.1"/>
</dbReference>
<dbReference type="Proteomes" id="UP000008144">
    <property type="component" value="Chromosome 13"/>
</dbReference>
<dbReference type="AlphaFoldDB" id="H2XSJ7"/>